<evidence type="ECO:0000256" key="4">
    <source>
        <dbReference type="ARBA" id="ARBA00022605"/>
    </source>
</evidence>
<feature type="binding site" evidence="9">
    <location>
        <position position="257"/>
    </location>
    <ligand>
        <name>pyridoxal 5'-phosphate</name>
        <dbReference type="ChEBI" id="CHEBI:597326"/>
    </ligand>
</feature>
<dbReference type="Pfam" id="PF00291">
    <property type="entry name" value="PALP"/>
    <property type="match status" value="1"/>
</dbReference>
<comment type="cofactor">
    <cofactor evidence="1 9">
        <name>pyridoxal 5'-phosphate</name>
        <dbReference type="ChEBI" id="CHEBI:597326"/>
    </cofactor>
</comment>
<reference evidence="12 13" key="1">
    <citation type="journal article" date="2016" name="Nat. Commun.">
        <title>Thousands of microbial genomes shed light on interconnected biogeochemical processes in an aquifer system.</title>
        <authorList>
            <person name="Anantharaman K."/>
            <person name="Brown C.T."/>
            <person name="Hug L.A."/>
            <person name="Sharon I."/>
            <person name="Castelle C.J."/>
            <person name="Probst A.J."/>
            <person name="Thomas B.C."/>
            <person name="Singh A."/>
            <person name="Wilkins M.J."/>
            <person name="Karaoz U."/>
            <person name="Brodie E.L."/>
            <person name="Williams K.H."/>
            <person name="Hubbard S.S."/>
            <person name="Banfield J.F."/>
        </authorList>
    </citation>
    <scope>NUCLEOTIDE SEQUENCE [LARGE SCALE GENOMIC DNA]</scope>
</reference>
<dbReference type="NCBIfam" id="TIGR01136">
    <property type="entry name" value="cysKM"/>
    <property type="match status" value="1"/>
</dbReference>
<dbReference type="Proteomes" id="UP000177876">
    <property type="component" value="Unassembled WGS sequence"/>
</dbReference>
<evidence type="ECO:0000256" key="8">
    <source>
        <dbReference type="ARBA" id="ARBA00047931"/>
    </source>
</evidence>
<dbReference type="InterPro" id="IPR005856">
    <property type="entry name" value="Cys_synth"/>
</dbReference>
<feature type="binding site" evidence="9">
    <location>
        <position position="75"/>
    </location>
    <ligand>
        <name>pyridoxal 5'-phosphate</name>
        <dbReference type="ChEBI" id="CHEBI:597326"/>
    </ligand>
</feature>
<dbReference type="GO" id="GO:0004124">
    <property type="term" value="F:cysteine synthase activity"/>
    <property type="evidence" value="ECO:0007669"/>
    <property type="project" value="UniProtKB-EC"/>
</dbReference>
<gene>
    <name evidence="12" type="ORF">A2Y75_04055</name>
</gene>
<feature type="binding site" evidence="9">
    <location>
        <begin position="177"/>
        <end position="181"/>
    </location>
    <ligand>
        <name>pyridoxal 5'-phosphate</name>
        <dbReference type="ChEBI" id="CHEBI:597326"/>
    </ligand>
</feature>
<dbReference type="PANTHER" id="PTHR10314">
    <property type="entry name" value="CYSTATHIONINE BETA-SYNTHASE"/>
    <property type="match status" value="1"/>
</dbReference>
<dbReference type="Gene3D" id="3.40.50.1100">
    <property type="match status" value="2"/>
</dbReference>
<sequence>MITADNPLALIGGTPLVRLNKVAPANPKVEVFAKMEGYNPCSSVKDRIAKYMIEGAEDRGELTKDKIIVEASSGNTGIGLAMVAAHKGYRLKIIMPESMSVERRRVMQAFGAEVILSPGEEGMNGAIERASHLGGDPSYYNPDQFGNPDNVRAHYEGTGAEIVEQIEDIDLLVAGLGTGGTIMGVGRKLRETYPKLRVVGVEPYPKSLIQGLRNLQDFIPPILDTRIMDEKINVEDGCAFNTVRVLANIEGLFVGISSGAAVHAALQIADGMERGRIVVILPDRGDRYLSTDCFSCQNLECVYRDFIDSLPTRNR</sequence>
<dbReference type="STRING" id="1797197.A2Y75_04055"/>
<dbReference type="InterPro" id="IPR050214">
    <property type="entry name" value="Cys_Synth/Cystath_Beta-Synth"/>
</dbReference>
<dbReference type="AlphaFoldDB" id="A0A1F2WHN8"/>
<dbReference type="SUPFAM" id="SSF53686">
    <property type="entry name" value="Tryptophan synthase beta subunit-like PLP-dependent enzymes"/>
    <property type="match status" value="1"/>
</dbReference>
<evidence type="ECO:0000259" key="11">
    <source>
        <dbReference type="Pfam" id="PF00291"/>
    </source>
</evidence>
<feature type="domain" description="Tryptophan synthase beta chain-like PALP" evidence="11">
    <location>
        <begin position="10"/>
        <end position="283"/>
    </location>
</feature>
<evidence type="ECO:0000256" key="2">
    <source>
        <dbReference type="ARBA" id="ARBA00007103"/>
    </source>
</evidence>
<comment type="similarity">
    <text evidence="2">Belongs to the cysteine synthase/cystathionine beta-synthase family.</text>
</comment>
<keyword evidence="6 9" id="KW-0663">Pyridoxal phosphate</keyword>
<dbReference type="PROSITE" id="PS00901">
    <property type="entry name" value="CYS_SYNTHASE"/>
    <property type="match status" value="1"/>
</dbReference>
<evidence type="ECO:0000256" key="6">
    <source>
        <dbReference type="ARBA" id="ARBA00022898"/>
    </source>
</evidence>
<dbReference type="InterPro" id="IPR001216">
    <property type="entry name" value="P-phosphate_BS"/>
</dbReference>
<keyword evidence="7" id="KW-0198">Cysteine biosynthesis</keyword>
<evidence type="ECO:0000313" key="13">
    <source>
        <dbReference type="Proteomes" id="UP000177876"/>
    </source>
</evidence>
<evidence type="ECO:0000256" key="7">
    <source>
        <dbReference type="ARBA" id="ARBA00023192"/>
    </source>
</evidence>
<evidence type="ECO:0000256" key="9">
    <source>
        <dbReference type="PIRSR" id="PIRSR605856-50"/>
    </source>
</evidence>
<dbReference type="CDD" id="cd01561">
    <property type="entry name" value="CBS_like"/>
    <property type="match status" value="1"/>
</dbReference>
<proteinExistence type="inferred from homology"/>
<keyword evidence="4" id="KW-0028">Amino-acid biosynthesis</keyword>
<organism evidence="12 13">
    <name type="scientific">Candidatus Solincola sediminis</name>
    <dbReference type="NCBI Taxonomy" id="1797199"/>
    <lineage>
        <taxon>Bacteria</taxon>
        <taxon>Bacillati</taxon>
        <taxon>Actinomycetota</taxon>
        <taxon>Candidatus Geothermincolia</taxon>
        <taxon>Candidatus Geothermincolales</taxon>
        <taxon>Candidatus Geothermincolaceae</taxon>
        <taxon>Candidatus Solincola</taxon>
    </lineage>
</organism>
<name>A0A1F2WHN8_9ACTN</name>
<dbReference type="FunFam" id="3.40.50.1100:FF:000006">
    <property type="entry name" value="Cysteine synthase"/>
    <property type="match status" value="1"/>
</dbReference>
<evidence type="ECO:0000313" key="12">
    <source>
        <dbReference type="EMBL" id="OFW56379.1"/>
    </source>
</evidence>
<comment type="caution">
    <text evidence="12">The sequence shown here is derived from an EMBL/GenBank/DDBJ whole genome shotgun (WGS) entry which is preliminary data.</text>
</comment>
<keyword evidence="5" id="KW-0808">Transferase</keyword>
<dbReference type="InterPro" id="IPR001926">
    <property type="entry name" value="TrpB-like_PALP"/>
</dbReference>
<dbReference type="EMBL" id="MELK01000047">
    <property type="protein sequence ID" value="OFW56379.1"/>
    <property type="molecule type" value="Genomic_DNA"/>
</dbReference>
<accession>A0A1F2WHN8</accession>
<protein>
    <recommendedName>
        <fullName evidence="3">cysteine synthase</fullName>
        <ecNumber evidence="3">2.5.1.47</ecNumber>
    </recommendedName>
</protein>
<dbReference type="InterPro" id="IPR036052">
    <property type="entry name" value="TrpB-like_PALP_sf"/>
</dbReference>
<evidence type="ECO:0000256" key="10">
    <source>
        <dbReference type="PIRSR" id="PIRSR605856-51"/>
    </source>
</evidence>
<evidence type="ECO:0000256" key="5">
    <source>
        <dbReference type="ARBA" id="ARBA00022679"/>
    </source>
</evidence>
<evidence type="ECO:0000256" key="1">
    <source>
        <dbReference type="ARBA" id="ARBA00001933"/>
    </source>
</evidence>
<feature type="modified residue" description="N6-(pyridoxal phosphate)lysine" evidence="10">
    <location>
        <position position="45"/>
    </location>
</feature>
<comment type="catalytic activity">
    <reaction evidence="8">
        <text>O-acetyl-L-serine + hydrogen sulfide = L-cysteine + acetate</text>
        <dbReference type="Rhea" id="RHEA:14829"/>
        <dbReference type="ChEBI" id="CHEBI:29919"/>
        <dbReference type="ChEBI" id="CHEBI:30089"/>
        <dbReference type="ChEBI" id="CHEBI:35235"/>
        <dbReference type="ChEBI" id="CHEBI:58340"/>
        <dbReference type="EC" id="2.5.1.47"/>
    </reaction>
</comment>
<evidence type="ECO:0000256" key="3">
    <source>
        <dbReference type="ARBA" id="ARBA00012681"/>
    </source>
</evidence>
<dbReference type="EC" id="2.5.1.47" evidence="3"/>
<dbReference type="GO" id="GO:0006535">
    <property type="term" value="P:cysteine biosynthetic process from serine"/>
    <property type="evidence" value="ECO:0007669"/>
    <property type="project" value="InterPro"/>
</dbReference>